<dbReference type="InterPro" id="IPR027383">
    <property type="entry name" value="Znf_put"/>
</dbReference>
<proteinExistence type="predicted"/>
<accession>A0A939C0S1</accession>
<dbReference type="Proteomes" id="UP000663801">
    <property type="component" value="Unassembled WGS sequence"/>
</dbReference>
<dbReference type="EMBL" id="JAERWL010000009">
    <property type="protein sequence ID" value="MBM9477013.1"/>
    <property type="molecule type" value="Genomic_DNA"/>
</dbReference>
<sequence>MPGEMKPACSVVLTDVWLFLDDELDVDARAAVQRHLDDCSPCLEEAGLDQKLKMLLHSKCGGDLAPAELRERLVTRLRTITAMARADGDGSVTSTTVIQDVRIELGPGAGR</sequence>
<evidence type="ECO:0000259" key="1">
    <source>
        <dbReference type="Pfam" id="PF13490"/>
    </source>
</evidence>
<dbReference type="Pfam" id="PF13490">
    <property type="entry name" value="zf-HC2"/>
    <property type="match status" value="1"/>
</dbReference>
<comment type="caution">
    <text evidence="2">The sequence shown here is derived from an EMBL/GenBank/DDBJ whole genome shotgun (WGS) entry which is preliminary data.</text>
</comment>
<evidence type="ECO:0000313" key="3">
    <source>
        <dbReference type="Proteomes" id="UP000663801"/>
    </source>
</evidence>
<gene>
    <name evidence="2" type="primary">rsrA</name>
    <name evidence="2" type="ORF">JL107_11190</name>
</gene>
<dbReference type="NCBIfam" id="TIGR03988">
    <property type="entry name" value="antisig_RsrA"/>
    <property type="match status" value="1"/>
</dbReference>
<evidence type="ECO:0000313" key="2">
    <source>
        <dbReference type="EMBL" id="MBM9477013.1"/>
    </source>
</evidence>
<protein>
    <submittedName>
        <fullName evidence="2">Mycothiol system anti-sigma-R factor</fullName>
    </submittedName>
</protein>
<name>A0A939C0S1_9ACTN</name>
<organism evidence="2 3">
    <name type="scientific">Nakamurella flavida</name>
    <dbReference type="NCBI Taxonomy" id="363630"/>
    <lineage>
        <taxon>Bacteria</taxon>
        <taxon>Bacillati</taxon>
        <taxon>Actinomycetota</taxon>
        <taxon>Actinomycetes</taxon>
        <taxon>Nakamurellales</taxon>
        <taxon>Nakamurellaceae</taxon>
        <taxon>Nakamurella</taxon>
    </lineage>
</organism>
<feature type="domain" description="Putative zinc-finger" evidence="1">
    <location>
        <begin position="9"/>
        <end position="42"/>
    </location>
</feature>
<dbReference type="RefSeq" id="WP_205257120.1">
    <property type="nucleotide sequence ID" value="NZ_BAAAPV010000001.1"/>
</dbReference>
<dbReference type="InterPro" id="IPR024020">
    <property type="entry name" value="Anit_sigma_mycothiol_RsrA"/>
</dbReference>
<keyword evidence="3" id="KW-1185">Reference proteome</keyword>
<dbReference type="AlphaFoldDB" id="A0A939C0S1"/>
<reference evidence="2" key="1">
    <citation type="submission" date="2021-01" db="EMBL/GenBank/DDBJ databases">
        <title>KCTC 19127 draft genome.</title>
        <authorList>
            <person name="An D."/>
        </authorList>
    </citation>
    <scope>NUCLEOTIDE SEQUENCE</scope>
    <source>
        <strain evidence="2">KCTC 19127</strain>
    </source>
</reference>